<accession>A0A9P8QPR2</accession>
<evidence type="ECO:0000256" key="1">
    <source>
        <dbReference type="SAM" id="MobiDB-lite"/>
    </source>
</evidence>
<keyword evidence="3" id="KW-1185">Reference proteome</keyword>
<dbReference type="OrthoDB" id="3497519at2759"/>
<name>A0A9P8QPR2_9HYPO</name>
<reference evidence="2" key="1">
    <citation type="submission" date="2021-08" db="EMBL/GenBank/DDBJ databases">
        <title>Chromosome-Level Trichoderma cornu-damae using Hi-C Data.</title>
        <authorList>
            <person name="Kim C.S."/>
        </authorList>
    </citation>
    <scope>NUCLEOTIDE SEQUENCE</scope>
    <source>
        <strain evidence="2">KA19-0412C</strain>
    </source>
</reference>
<evidence type="ECO:0000313" key="2">
    <source>
        <dbReference type="EMBL" id="KAH6610130.1"/>
    </source>
</evidence>
<gene>
    <name evidence="2" type="ORF">Trco_000150</name>
</gene>
<protein>
    <submittedName>
        <fullName evidence="2">Uncharacterized protein</fullName>
    </submittedName>
</protein>
<dbReference type="EMBL" id="JAIWOZ010000001">
    <property type="protein sequence ID" value="KAH6610130.1"/>
    <property type="molecule type" value="Genomic_DNA"/>
</dbReference>
<organism evidence="2 3">
    <name type="scientific">Trichoderma cornu-damae</name>
    <dbReference type="NCBI Taxonomy" id="654480"/>
    <lineage>
        <taxon>Eukaryota</taxon>
        <taxon>Fungi</taxon>
        <taxon>Dikarya</taxon>
        <taxon>Ascomycota</taxon>
        <taxon>Pezizomycotina</taxon>
        <taxon>Sordariomycetes</taxon>
        <taxon>Hypocreomycetidae</taxon>
        <taxon>Hypocreales</taxon>
        <taxon>Hypocreaceae</taxon>
        <taxon>Trichoderma</taxon>
    </lineage>
</organism>
<feature type="compositionally biased region" description="Low complexity" evidence="1">
    <location>
        <begin position="14"/>
        <end position="28"/>
    </location>
</feature>
<evidence type="ECO:0000313" key="3">
    <source>
        <dbReference type="Proteomes" id="UP000827724"/>
    </source>
</evidence>
<feature type="region of interest" description="Disordered" evidence="1">
    <location>
        <begin position="1"/>
        <end position="29"/>
    </location>
</feature>
<dbReference type="AlphaFoldDB" id="A0A9P8QPR2"/>
<comment type="caution">
    <text evidence="2">The sequence shown here is derived from an EMBL/GenBank/DDBJ whole genome shotgun (WGS) entry which is preliminary data.</text>
</comment>
<feature type="compositionally biased region" description="Polar residues" evidence="1">
    <location>
        <begin position="1"/>
        <end position="13"/>
    </location>
</feature>
<dbReference type="Proteomes" id="UP000827724">
    <property type="component" value="Unassembled WGS sequence"/>
</dbReference>
<sequence length="1201" mass="136284">MISRSVSVDSTNASIRSDSSESSSSSRSALPAIHVPLWTTPGWKDDAAARSGTDLAVRDPILDTLRPMMLDTDRARNPSRHAVRFGIFPGRSDGRSCTSPTRAATRLIGSRAGSCRTLTGRELTNKLEELARRRGLHLDDYLTSRASGTLQQDGQQELEYLKAFDQVLIEEFWQGCLFGDMTMDELLAGNYFEIGDFKSNLSGPIHSLFSRGKWDQSPFGVPDVSTVTYRLDGTSFDMEVEWSDEVWDCLQPTLQMATRLFCQDDPFFKAILNVGNWYEMPSTAGRNRKTATAPNFKIELRNHNKNNKNNKNSEAIGYRHNARPSAAFDPVALTLKVLESKLKWRIVSAHYDIESPVGKFEAETALGTTRYSLCSSSNCISIDLAAEAVWQLLTTQLSCSEKTMVSWMLAATMVHELCHAIIEATLLWIRYPREYGVTDPTDLRFCELLEKDLYLSESQYRELEPYYKNDSVKEIGESFERHVLGHGPYPMAHLSFYKPVFLSHHGVLTSSFDQSEFSAREDAKHDVPAPYAVGERSFTFNSHSTVQTFFTQEFWNTTFKKYGSAALRSAPEIPPRVAWFSAVESSIFHRALDELAFGSPGFREWASSFIAELQDGGQKVIAQYIKALIYDAWQFPMLARRFVELAENWYHRGERLTAQAAKAEMIAYEAGIFFLCKNGRISASDKKEAATAFHAQWGKLRGRRCVEPDDVSASLNGTVDQFISDIVRVEDAYDERIAKSLMDFSKLLHQELRIQEAMVAQLYELPAGFWGHYVDGIPGHQLIWRARINGITVHLMRLLGHLNGLQAHLPCWRSEWQAKVLSWLSSFRNISYLISRDAREVHVNWREMLHTVPMLRKSKRKVWERWYFLAKRAMLNLKGGQLAKLEEFEQRYAKDFDLNTYKIVLPSRSTNAQGLAEKWAGLLDDIVEFERDEARLMEDLGQEEKRLLESVPGNADVAAVMDPRVQGQYRAQQLLQAMETAEANGIRLRAERADWYRQGAHNQLASKTLSWRYQLQEARHDSGTRPTLCGSNEPQITRALVEDYPVPYASSGAKKKRDWDLYTSPLDAFEAPASKKRCAVSPPIIDNLPQLMAEVNKGGRDNTHRPAGRTPQLITRIIQISGDVIEELADSVQQDVDMMDVDSDEAGQRQQAGQVLASEMQDAMRQHKKALNEAVQCQTKAHDVAREERDRTVEMWLDEEA</sequence>
<proteinExistence type="predicted"/>